<dbReference type="PANTHER" id="PTHR37418:SF2">
    <property type="entry name" value="3-KETO-5-AMINOHEXANOATE CLEAVAGE ENZYME"/>
    <property type="match status" value="1"/>
</dbReference>
<dbReference type="GO" id="GO:0046872">
    <property type="term" value="F:metal ion binding"/>
    <property type="evidence" value="ECO:0007669"/>
    <property type="project" value="UniProtKB-KW"/>
</dbReference>
<dbReference type="GO" id="GO:0043720">
    <property type="term" value="F:3-keto-5-aminohexanoate cleavage activity"/>
    <property type="evidence" value="ECO:0007669"/>
    <property type="project" value="InterPro"/>
</dbReference>
<evidence type="ECO:0000256" key="4">
    <source>
        <dbReference type="ARBA" id="ARBA00022833"/>
    </source>
</evidence>
<dbReference type="InterPro" id="IPR013785">
    <property type="entry name" value="Aldolase_TIM"/>
</dbReference>
<protein>
    <submittedName>
        <fullName evidence="5">3-keto-5-aminohexanoate cleavage protein</fullName>
    </submittedName>
</protein>
<feature type="non-terminal residue" evidence="5">
    <location>
        <position position="1"/>
    </location>
</feature>
<dbReference type="PANTHER" id="PTHR37418">
    <property type="entry name" value="3-KETO-5-AMINOHEXANOATE CLEAVAGE ENZYME-RELATED"/>
    <property type="match status" value="1"/>
</dbReference>
<dbReference type="Pfam" id="PF05853">
    <property type="entry name" value="BKACE"/>
    <property type="match status" value="1"/>
</dbReference>
<comment type="cofactor">
    <cofactor evidence="1">
        <name>Zn(2+)</name>
        <dbReference type="ChEBI" id="CHEBI:29105"/>
    </cofactor>
</comment>
<keyword evidence="2" id="KW-0808">Transferase</keyword>
<name>A0A2M8Q6E8_9CHLR</name>
<keyword evidence="3" id="KW-0479">Metal-binding</keyword>
<comment type="caution">
    <text evidence="5">The sequence shown here is derived from an EMBL/GenBank/DDBJ whole genome shotgun (WGS) entry which is preliminary data.</text>
</comment>
<gene>
    <name evidence="5" type="ORF">CUN48_19280</name>
</gene>
<keyword evidence="4" id="KW-0862">Zinc</keyword>
<dbReference type="EMBL" id="PGTN01001171">
    <property type="protein sequence ID" value="PJF45360.1"/>
    <property type="molecule type" value="Genomic_DNA"/>
</dbReference>
<dbReference type="InterPro" id="IPR008567">
    <property type="entry name" value="BKACE"/>
</dbReference>
<dbReference type="Gene3D" id="3.20.20.70">
    <property type="entry name" value="Aldolase class I"/>
    <property type="match status" value="1"/>
</dbReference>
<reference evidence="5 6" key="1">
    <citation type="submission" date="2017-11" db="EMBL/GenBank/DDBJ databases">
        <title>Evolution of Phototrophy in the Chloroflexi Phylum Driven by Horizontal Gene Transfer.</title>
        <authorList>
            <person name="Ward L.M."/>
            <person name="Hemp J."/>
            <person name="Shih P.M."/>
            <person name="Mcglynn S.E."/>
            <person name="Fischer W."/>
        </authorList>
    </citation>
    <scope>NUCLEOTIDE SEQUENCE [LARGE SCALE GENOMIC DNA]</scope>
    <source>
        <strain evidence="5">JP3_7</strain>
    </source>
</reference>
<evidence type="ECO:0000256" key="2">
    <source>
        <dbReference type="ARBA" id="ARBA00022679"/>
    </source>
</evidence>
<sequence>ATPENLLFMRNKLPSDAQWSVLGVGAAQWTMVAMGMVLGGHVRVGFEDNLYLRKGVLARSNAELVEQAVRIAQALQREVATPAEARAMLHLSGSF</sequence>
<evidence type="ECO:0000313" key="6">
    <source>
        <dbReference type="Proteomes" id="UP000230790"/>
    </source>
</evidence>
<organism evidence="5 6">
    <name type="scientific">Candidatus Thermofonsia Clade 3 bacterium</name>
    <dbReference type="NCBI Taxonomy" id="2364212"/>
    <lineage>
        <taxon>Bacteria</taxon>
        <taxon>Bacillati</taxon>
        <taxon>Chloroflexota</taxon>
        <taxon>Candidatus Thermofontia</taxon>
        <taxon>Candidatus Thermofonsia Clade 3</taxon>
    </lineage>
</organism>
<dbReference type="AlphaFoldDB" id="A0A2M8Q6E8"/>
<evidence type="ECO:0000256" key="1">
    <source>
        <dbReference type="ARBA" id="ARBA00001947"/>
    </source>
</evidence>
<accession>A0A2M8Q6E8</accession>
<evidence type="ECO:0000256" key="3">
    <source>
        <dbReference type="ARBA" id="ARBA00022723"/>
    </source>
</evidence>
<proteinExistence type="predicted"/>
<dbReference type="Proteomes" id="UP000230790">
    <property type="component" value="Unassembled WGS sequence"/>
</dbReference>
<evidence type="ECO:0000313" key="5">
    <source>
        <dbReference type="EMBL" id="PJF45360.1"/>
    </source>
</evidence>